<dbReference type="EMBL" id="VWOJ01000001">
    <property type="protein sequence ID" value="KAA5805028.1"/>
    <property type="molecule type" value="Genomic_DNA"/>
</dbReference>
<comment type="similarity">
    <text evidence="2">Belongs to the fatty acid desaturase type 2 family.</text>
</comment>
<evidence type="ECO:0000256" key="4">
    <source>
        <dbReference type="ARBA" id="ARBA00022832"/>
    </source>
</evidence>
<dbReference type="CDD" id="cd01060">
    <property type="entry name" value="Membrane-FADS-like"/>
    <property type="match status" value="1"/>
</dbReference>
<dbReference type="GO" id="GO:0016717">
    <property type="term" value="F:oxidoreductase activity, acting on paired donors, with oxidation of a pair of donors resulting in the reduction of molecular oxygen to two molecules of water"/>
    <property type="evidence" value="ECO:0007669"/>
    <property type="project" value="InterPro"/>
</dbReference>
<keyword evidence="13" id="KW-1185">Reference proteome</keyword>
<evidence type="ECO:0000313" key="13">
    <source>
        <dbReference type="Proteomes" id="UP000325122"/>
    </source>
</evidence>
<evidence type="ECO:0000256" key="7">
    <source>
        <dbReference type="ARBA" id="ARBA00023004"/>
    </source>
</evidence>
<organism evidence="12 13">
    <name type="scientific">Alkalicaulis satelles</name>
    <dbReference type="NCBI Taxonomy" id="2609175"/>
    <lineage>
        <taxon>Bacteria</taxon>
        <taxon>Pseudomonadati</taxon>
        <taxon>Pseudomonadota</taxon>
        <taxon>Alphaproteobacteria</taxon>
        <taxon>Maricaulales</taxon>
        <taxon>Maricaulaceae</taxon>
        <taxon>Alkalicaulis</taxon>
    </lineage>
</organism>
<evidence type="ECO:0000256" key="9">
    <source>
        <dbReference type="ARBA" id="ARBA00023136"/>
    </source>
</evidence>
<evidence type="ECO:0000256" key="6">
    <source>
        <dbReference type="ARBA" id="ARBA00023002"/>
    </source>
</evidence>
<protein>
    <submittedName>
        <fullName evidence="12">Acyl-CoA desaturase</fullName>
    </submittedName>
</protein>
<dbReference type="GO" id="GO:0016020">
    <property type="term" value="C:membrane"/>
    <property type="evidence" value="ECO:0007669"/>
    <property type="project" value="UniProtKB-SubCell"/>
</dbReference>
<dbReference type="PANTHER" id="PTHR11351">
    <property type="entry name" value="ACYL-COA DESATURASE"/>
    <property type="match status" value="1"/>
</dbReference>
<comment type="subcellular location">
    <subcellularLocation>
        <location evidence="1">Membrane</location>
        <topology evidence="1">Multi-pass membrane protein</topology>
    </subcellularLocation>
</comment>
<evidence type="ECO:0000256" key="10">
    <source>
        <dbReference type="SAM" id="Phobius"/>
    </source>
</evidence>
<evidence type="ECO:0000313" key="12">
    <source>
        <dbReference type="EMBL" id="KAA5805028.1"/>
    </source>
</evidence>
<keyword evidence="4" id="KW-0276">Fatty acid metabolism</keyword>
<evidence type="ECO:0000256" key="5">
    <source>
        <dbReference type="ARBA" id="ARBA00022989"/>
    </source>
</evidence>
<dbReference type="Proteomes" id="UP000325122">
    <property type="component" value="Unassembled WGS sequence"/>
</dbReference>
<dbReference type="InterPro" id="IPR005804">
    <property type="entry name" value="FA_desaturase_dom"/>
</dbReference>
<name>A0A5M6ZP72_9PROT</name>
<proteinExistence type="inferred from homology"/>
<evidence type="ECO:0000256" key="8">
    <source>
        <dbReference type="ARBA" id="ARBA00023098"/>
    </source>
</evidence>
<keyword evidence="8" id="KW-0443">Lipid metabolism</keyword>
<reference evidence="12 13" key="1">
    <citation type="submission" date="2019-09" db="EMBL/GenBank/DDBJ databases">
        <authorList>
            <person name="Kevbrin V."/>
            <person name="Grouzdev D.S."/>
        </authorList>
    </citation>
    <scope>NUCLEOTIDE SEQUENCE [LARGE SCALE GENOMIC DNA]</scope>
    <source>
        <strain evidence="12 13">G-192</strain>
    </source>
</reference>
<keyword evidence="9 10" id="KW-0472">Membrane</keyword>
<dbReference type="RefSeq" id="WP_150022059.1">
    <property type="nucleotide sequence ID" value="NZ_VWOJ01000001.1"/>
</dbReference>
<feature type="transmembrane region" description="Helical" evidence="10">
    <location>
        <begin position="33"/>
        <end position="62"/>
    </location>
</feature>
<feature type="transmembrane region" description="Helical" evidence="10">
    <location>
        <begin position="82"/>
        <end position="104"/>
    </location>
</feature>
<dbReference type="InterPro" id="IPR015876">
    <property type="entry name" value="Acyl-CoA_DS"/>
</dbReference>
<evidence type="ECO:0000256" key="3">
    <source>
        <dbReference type="ARBA" id="ARBA00022692"/>
    </source>
</evidence>
<evidence type="ECO:0000256" key="2">
    <source>
        <dbReference type="ARBA" id="ARBA00008749"/>
    </source>
</evidence>
<keyword evidence="6" id="KW-0560">Oxidoreductase</keyword>
<gene>
    <name evidence="12" type="ORF">F1654_03255</name>
</gene>
<keyword evidence="3 10" id="KW-0812">Transmembrane</keyword>
<evidence type="ECO:0000259" key="11">
    <source>
        <dbReference type="Pfam" id="PF00487"/>
    </source>
</evidence>
<feature type="domain" description="Fatty acid desaturase" evidence="11">
    <location>
        <begin position="45"/>
        <end position="249"/>
    </location>
</feature>
<dbReference type="AlphaFoldDB" id="A0A5M6ZP72"/>
<keyword evidence="5 10" id="KW-1133">Transmembrane helix</keyword>
<dbReference type="PANTHER" id="PTHR11351:SF75">
    <property type="entry name" value="ACYL-COA DESATURASE"/>
    <property type="match status" value="1"/>
</dbReference>
<sequence length="307" mass="34743">MMAPVRRIEAAQADPVRGIVRFDLSKALWNGGAIALAAAAPFAFSWTAFILAVVLTYLTMLLGHSIGMHRMMIHRTFRARPWLARVLIYLGVIVGMGGPSRIIATHDLRDWAQRQPACHDFFAHRRGYLIDIAWQLFCRFEFEHPPKLVIEPELQDDPFYRFLDRTWRWHQIPVAALLFLAAGWPGVVWGIGVRLAISVIGHWTITYVCHNPGPARWHVRGAAVQASDLPGMAFLTHGECWHSNHHAFPESARIGLEPGQMDPAWTVICGFERLGWVYDVQGPRAPLAREDLYEAHSQPVSPLVSRR</sequence>
<dbReference type="GO" id="GO:0042761">
    <property type="term" value="P:very long-chain fatty acid biosynthetic process"/>
    <property type="evidence" value="ECO:0007669"/>
    <property type="project" value="TreeGrafter"/>
</dbReference>
<evidence type="ECO:0000256" key="1">
    <source>
        <dbReference type="ARBA" id="ARBA00004141"/>
    </source>
</evidence>
<keyword evidence="7" id="KW-0408">Iron</keyword>
<comment type="caution">
    <text evidence="12">The sequence shown here is derived from an EMBL/GenBank/DDBJ whole genome shotgun (WGS) entry which is preliminary data.</text>
</comment>
<accession>A0A5M6ZP72</accession>
<feature type="transmembrane region" description="Helical" evidence="10">
    <location>
        <begin position="172"/>
        <end position="197"/>
    </location>
</feature>
<dbReference type="Pfam" id="PF00487">
    <property type="entry name" value="FA_desaturase"/>
    <property type="match status" value="1"/>
</dbReference>